<feature type="compositionally biased region" description="Polar residues" evidence="1">
    <location>
        <begin position="1"/>
        <end position="14"/>
    </location>
</feature>
<dbReference type="Proteomes" id="UP000826271">
    <property type="component" value="Unassembled WGS sequence"/>
</dbReference>
<evidence type="ECO:0000313" key="2">
    <source>
        <dbReference type="EMBL" id="KAG8363542.1"/>
    </source>
</evidence>
<evidence type="ECO:0000256" key="1">
    <source>
        <dbReference type="SAM" id="MobiDB-lite"/>
    </source>
</evidence>
<sequence length="140" mass="16774">MGSQNKPHYNISMSRRTRKQPLNLKIEPQESSEEDEKEKFIISSRLEKDFKKQKSLKQLIESRCSLAQRFREEEQEKQKQKQKDIVVREQDEDGFKGTVKWKRIVRNYTEVLTHLIKVKQESYVMSWGKHASSVKLIKHK</sequence>
<reference evidence="2" key="1">
    <citation type="submission" date="2019-10" db="EMBL/GenBank/DDBJ databases">
        <authorList>
            <person name="Zhang R."/>
            <person name="Pan Y."/>
            <person name="Wang J."/>
            <person name="Ma R."/>
            <person name="Yu S."/>
        </authorList>
    </citation>
    <scope>NUCLEOTIDE SEQUENCE</scope>
    <source>
        <strain evidence="2">LA-IB0</strain>
        <tissue evidence="2">Leaf</tissue>
    </source>
</reference>
<keyword evidence="3" id="KW-1185">Reference proteome</keyword>
<proteinExistence type="predicted"/>
<dbReference type="EMBL" id="WHWC01000019">
    <property type="protein sequence ID" value="KAG8363542.1"/>
    <property type="molecule type" value="Genomic_DNA"/>
</dbReference>
<evidence type="ECO:0000313" key="3">
    <source>
        <dbReference type="Proteomes" id="UP000826271"/>
    </source>
</evidence>
<protein>
    <submittedName>
        <fullName evidence="2">Uncharacterized protein</fullName>
    </submittedName>
</protein>
<feature type="region of interest" description="Disordered" evidence="1">
    <location>
        <begin position="1"/>
        <end position="38"/>
    </location>
</feature>
<name>A0AAV6W8G9_9LAMI</name>
<accession>A0AAV6W8G9</accession>
<organism evidence="2 3">
    <name type="scientific">Buddleja alternifolia</name>
    <dbReference type="NCBI Taxonomy" id="168488"/>
    <lineage>
        <taxon>Eukaryota</taxon>
        <taxon>Viridiplantae</taxon>
        <taxon>Streptophyta</taxon>
        <taxon>Embryophyta</taxon>
        <taxon>Tracheophyta</taxon>
        <taxon>Spermatophyta</taxon>
        <taxon>Magnoliopsida</taxon>
        <taxon>eudicotyledons</taxon>
        <taxon>Gunneridae</taxon>
        <taxon>Pentapetalae</taxon>
        <taxon>asterids</taxon>
        <taxon>lamiids</taxon>
        <taxon>Lamiales</taxon>
        <taxon>Scrophulariaceae</taxon>
        <taxon>Buddlejeae</taxon>
        <taxon>Buddleja</taxon>
    </lineage>
</organism>
<gene>
    <name evidence="2" type="ORF">BUALT_Bualt19G0033200</name>
</gene>
<dbReference type="AlphaFoldDB" id="A0AAV6W8G9"/>
<comment type="caution">
    <text evidence="2">The sequence shown here is derived from an EMBL/GenBank/DDBJ whole genome shotgun (WGS) entry which is preliminary data.</text>
</comment>